<protein>
    <submittedName>
        <fullName evidence="3">Uncharacterized protein</fullName>
    </submittedName>
</protein>
<accession>A0A7R8WHV3</accession>
<evidence type="ECO:0000256" key="2">
    <source>
        <dbReference type="SAM" id="MobiDB-lite"/>
    </source>
</evidence>
<organism evidence="3">
    <name type="scientific">Cyprideis torosa</name>
    <dbReference type="NCBI Taxonomy" id="163714"/>
    <lineage>
        <taxon>Eukaryota</taxon>
        <taxon>Metazoa</taxon>
        <taxon>Ecdysozoa</taxon>
        <taxon>Arthropoda</taxon>
        <taxon>Crustacea</taxon>
        <taxon>Oligostraca</taxon>
        <taxon>Ostracoda</taxon>
        <taxon>Podocopa</taxon>
        <taxon>Podocopida</taxon>
        <taxon>Cytherocopina</taxon>
        <taxon>Cytheroidea</taxon>
        <taxon>Cytherideidae</taxon>
        <taxon>Cyprideis</taxon>
    </lineage>
</organism>
<reference evidence="3" key="1">
    <citation type="submission" date="2020-11" db="EMBL/GenBank/DDBJ databases">
        <authorList>
            <person name="Tran Van P."/>
        </authorList>
    </citation>
    <scope>NUCLEOTIDE SEQUENCE</scope>
</reference>
<sequence length="113" mass="12684">MFSRKGSLTPKWPKEPTREEILEDLASPLRTHLGETSRGESSGHTEPLSPVEKAALERLKEAVQHWLRIQPQNVDELDAVCEELEGKEEELRRAISAAIERLERAAGEKEGSS</sequence>
<evidence type="ECO:0000256" key="1">
    <source>
        <dbReference type="SAM" id="Coils"/>
    </source>
</evidence>
<proteinExistence type="predicted"/>
<keyword evidence="1" id="KW-0175">Coiled coil</keyword>
<name>A0A7R8WHV3_9CRUS</name>
<feature type="coiled-coil region" evidence="1">
    <location>
        <begin position="74"/>
        <end position="108"/>
    </location>
</feature>
<feature type="compositionally biased region" description="Basic and acidic residues" evidence="2">
    <location>
        <begin position="32"/>
        <end position="43"/>
    </location>
</feature>
<dbReference type="AlphaFoldDB" id="A0A7R8WHV3"/>
<evidence type="ECO:0000313" key="3">
    <source>
        <dbReference type="EMBL" id="CAD7231976.1"/>
    </source>
</evidence>
<dbReference type="EMBL" id="OB664078">
    <property type="protein sequence ID" value="CAD7231976.1"/>
    <property type="molecule type" value="Genomic_DNA"/>
</dbReference>
<gene>
    <name evidence="3" type="ORF">CTOB1V02_LOCUS9819</name>
</gene>
<feature type="region of interest" description="Disordered" evidence="2">
    <location>
        <begin position="1"/>
        <end position="52"/>
    </location>
</feature>